<evidence type="ECO:0000256" key="9">
    <source>
        <dbReference type="ARBA" id="ARBA00022989"/>
    </source>
</evidence>
<evidence type="ECO:0000256" key="1">
    <source>
        <dbReference type="ARBA" id="ARBA00004479"/>
    </source>
</evidence>
<keyword evidence="8 12" id="KW-0067">ATP-binding</keyword>
<dbReference type="PROSITE" id="PS50011">
    <property type="entry name" value="PROTEIN_KINASE_DOM"/>
    <property type="match status" value="1"/>
</dbReference>
<evidence type="ECO:0000256" key="10">
    <source>
        <dbReference type="ARBA" id="ARBA00023136"/>
    </source>
</evidence>
<dbReference type="InterPro" id="IPR025287">
    <property type="entry name" value="WAK_GUB"/>
</dbReference>
<feature type="domain" description="Protein kinase" evidence="15">
    <location>
        <begin position="340"/>
        <end position="614"/>
    </location>
</feature>
<evidence type="ECO:0000256" key="4">
    <source>
        <dbReference type="ARBA" id="ARBA00022692"/>
    </source>
</evidence>
<feature type="signal peptide" evidence="14">
    <location>
        <begin position="1"/>
        <end position="22"/>
    </location>
</feature>
<dbReference type="InterPro" id="IPR045874">
    <property type="entry name" value="LRK10/LRL21-25-like"/>
</dbReference>
<dbReference type="PROSITE" id="PS00107">
    <property type="entry name" value="PROTEIN_KINASE_ATP"/>
    <property type="match status" value="1"/>
</dbReference>
<reference evidence="16" key="2">
    <citation type="submission" date="2021-02" db="EMBL/GenBank/DDBJ databases">
        <authorList>
            <person name="Kimball J.A."/>
            <person name="Haas M.W."/>
            <person name="Macchietto M."/>
            <person name="Kono T."/>
            <person name="Duquette J."/>
            <person name="Shao M."/>
        </authorList>
    </citation>
    <scope>NUCLEOTIDE SEQUENCE</scope>
    <source>
        <tissue evidence="16">Fresh leaf tissue</tissue>
    </source>
</reference>
<proteinExistence type="predicted"/>
<dbReference type="InterPro" id="IPR017441">
    <property type="entry name" value="Protein_kinase_ATP_BS"/>
</dbReference>
<dbReference type="PROSITE" id="PS00108">
    <property type="entry name" value="PROTEIN_KINASE_ST"/>
    <property type="match status" value="1"/>
</dbReference>
<keyword evidence="2" id="KW-0723">Serine/threonine-protein kinase</keyword>
<evidence type="ECO:0000256" key="8">
    <source>
        <dbReference type="ARBA" id="ARBA00022840"/>
    </source>
</evidence>
<dbReference type="Pfam" id="PF13947">
    <property type="entry name" value="GUB_WAK_bind"/>
    <property type="match status" value="1"/>
</dbReference>
<keyword evidence="7" id="KW-0418">Kinase</keyword>
<evidence type="ECO:0000256" key="2">
    <source>
        <dbReference type="ARBA" id="ARBA00022527"/>
    </source>
</evidence>
<dbReference type="Proteomes" id="UP000729402">
    <property type="component" value="Unassembled WGS sequence"/>
</dbReference>
<dbReference type="InterPro" id="IPR008271">
    <property type="entry name" value="Ser/Thr_kinase_AS"/>
</dbReference>
<accession>A0A8J5SE35</accession>
<dbReference type="Pfam" id="PF14380">
    <property type="entry name" value="WAK_assoc"/>
    <property type="match status" value="1"/>
</dbReference>
<comment type="caution">
    <text evidence="16">The sequence shown here is derived from an EMBL/GenBank/DDBJ whole genome shotgun (WGS) entry which is preliminary data.</text>
</comment>
<keyword evidence="17" id="KW-1185">Reference proteome</keyword>
<keyword evidence="9 13" id="KW-1133">Transmembrane helix</keyword>
<dbReference type="Pfam" id="PF00069">
    <property type="entry name" value="Pkinase"/>
    <property type="match status" value="1"/>
</dbReference>
<sequence>MHHTSVLLALLSLLFLGDGVRADCEPKRCGGLTVEYPFWLGGPNINQSSSSSSGRTSCGHPAFEVWCRDDGVASLGGSQILVLRIDHSNSSMVASHKRIADGNDGVCKADFNVSSSIALSPFKISSSNRVIFLLYNCINGTVPPSEIDWVNATTSGCVKPIFAHLGGSYDRENPQRIPTGSCTYSYQPVLGTSAPATLTATTNYSWLFREGFLLEWQENVFGDCAACNASGGQCRYNNDTTSFACLCSDGELRRSTCSAAGRRNSARRNLLIVLTAAAATLLFPCIYVLIWHRKGKTLRYLLHCTKTSRTSERNIESLIASYGSLAPTRYKYSEVKKITSLPNNKLGEGGYGVVFKGKLHDGRLVAVKFLHDSKGNGEEFVNEVMSIGKTSHVNVVRLFGFCLEGSKRALLYEYMPNGSLDKYIYSGNPKAILGWEEIYWIAIGIARGLEYLHHGCNARIIHFDIKPQNILLDQDFCPKIADFGLAKLCRAQESKISMTGARGTIGFIAPEVLYKTFGVVSTKSDVYSYGMMLLEMVGGRRNVRSMVEKSSEEYFPDWIYDHFALDDGLKACEVTSEFEQIAKRMTLIGLWCVQVLPMHRPTITQVLDMFDKSLDELEMPPKQNFDELLEPVHRLSEESTSSTRHTNATEALSEVLKFEETSLVNLKNPAMTNNSAKR</sequence>
<dbReference type="EMBL" id="JAAALK010000288">
    <property type="protein sequence ID" value="KAG8053514.1"/>
    <property type="molecule type" value="Genomic_DNA"/>
</dbReference>
<evidence type="ECO:0000256" key="7">
    <source>
        <dbReference type="ARBA" id="ARBA00022777"/>
    </source>
</evidence>
<dbReference type="AlphaFoldDB" id="A0A8J5SE35"/>
<keyword evidence="5 14" id="KW-0732">Signal</keyword>
<dbReference type="OrthoDB" id="4062651at2759"/>
<reference evidence="16" key="1">
    <citation type="journal article" date="2021" name="bioRxiv">
        <title>Whole Genome Assembly and Annotation of Northern Wild Rice, Zizania palustris L., Supports a Whole Genome Duplication in the Zizania Genus.</title>
        <authorList>
            <person name="Haas M."/>
            <person name="Kono T."/>
            <person name="Macchietto M."/>
            <person name="Millas R."/>
            <person name="McGilp L."/>
            <person name="Shao M."/>
            <person name="Duquette J."/>
            <person name="Hirsch C.N."/>
            <person name="Kimball J."/>
        </authorList>
    </citation>
    <scope>NUCLEOTIDE SEQUENCE</scope>
    <source>
        <tissue evidence="16">Fresh leaf tissue</tissue>
    </source>
</reference>
<dbReference type="GO" id="GO:0004674">
    <property type="term" value="F:protein serine/threonine kinase activity"/>
    <property type="evidence" value="ECO:0007669"/>
    <property type="project" value="UniProtKB-KW"/>
</dbReference>
<keyword evidence="6 12" id="KW-0547">Nucleotide-binding</keyword>
<dbReference type="PANTHER" id="PTHR27009">
    <property type="entry name" value="RUST RESISTANCE KINASE LR10-RELATED"/>
    <property type="match status" value="1"/>
</dbReference>
<comment type="subcellular location">
    <subcellularLocation>
        <location evidence="1">Membrane</location>
        <topology evidence="1">Single-pass type I membrane protein</topology>
    </subcellularLocation>
</comment>
<feature type="chain" id="PRO_5035148052" description="Protein kinase domain-containing protein" evidence="14">
    <location>
        <begin position="23"/>
        <end position="678"/>
    </location>
</feature>
<dbReference type="GO" id="GO:0005524">
    <property type="term" value="F:ATP binding"/>
    <property type="evidence" value="ECO:0007669"/>
    <property type="project" value="UniProtKB-UniRule"/>
</dbReference>
<evidence type="ECO:0000256" key="3">
    <source>
        <dbReference type="ARBA" id="ARBA00022679"/>
    </source>
</evidence>
<protein>
    <recommendedName>
        <fullName evidence="15">Protein kinase domain-containing protein</fullName>
    </recommendedName>
</protein>
<keyword evidence="3" id="KW-0808">Transferase</keyword>
<keyword evidence="4 13" id="KW-0812">Transmembrane</keyword>
<dbReference type="InterPro" id="IPR000719">
    <property type="entry name" value="Prot_kinase_dom"/>
</dbReference>
<dbReference type="GO" id="GO:0030247">
    <property type="term" value="F:polysaccharide binding"/>
    <property type="evidence" value="ECO:0007669"/>
    <property type="project" value="InterPro"/>
</dbReference>
<dbReference type="GO" id="GO:0016020">
    <property type="term" value="C:membrane"/>
    <property type="evidence" value="ECO:0007669"/>
    <property type="project" value="UniProtKB-SubCell"/>
</dbReference>
<feature type="binding site" evidence="12">
    <location>
        <position position="368"/>
    </location>
    <ligand>
        <name>ATP</name>
        <dbReference type="ChEBI" id="CHEBI:30616"/>
    </ligand>
</feature>
<evidence type="ECO:0000256" key="12">
    <source>
        <dbReference type="PROSITE-ProRule" id="PRU10141"/>
    </source>
</evidence>
<keyword evidence="10 13" id="KW-0472">Membrane</keyword>
<dbReference type="SMART" id="SM00220">
    <property type="entry name" value="S_TKc"/>
    <property type="match status" value="1"/>
</dbReference>
<evidence type="ECO:0000256" key="13">
    <source>
        <dbReference type="SAM" id="Phobius"/>
    </source>
</evidence>
<evidence type="ECO:0000313" key="16">
    <source>
        <dbReference type="EMBL" id="KAG8053514.1"/>
    </source>
</evidence>
<evidence type="ECO:0000256" key="6">
    <source>
        <dbReference type="ARBA" id="ARBA00022741"/>
    </source>
</evidence>
<dbReference type="InterPro" id="IPR032872">
    <property type="entry name" value="WAK_assoc_C"/>
</dbReference>
<evidence type="ECO:0000313" key="17">
    <source>
        <dbReference type="Proteomes" id="UP000729402"/>
    </source>
</evidence>
<evidence type="ECO:0000256" key="11">
    <source>
        <dbReference type="ARBA" id="ARBA00023180"/>
    </source>
</evidence>
<gene>
    <name evidence="16" type="ORF">GUJ93_ZPchr0001g31029</name>
</gene>
<name>A0A8J5SE35_ZIZPA</name>
<evidence type="ECO:0000256" key="14">
    <source>
        <dbReference type="SAM" id="SignalP"/>
    </source>
</evidence>
<evidence type="ECO:0000259" key="15">
    <source>
        <dbReference type="PROSITE" id="PS50011"/>
    </source>
</evidence>
<evidence type="ECO:0000256" key="5">
    <source>
        <dbReference type="ARBA" id="ARBA00022729"/>
    </source>
</evidence>
<feature type="transmembrane region" description="Helical" evidence="13">
    <location>
        <begin position="270"/>
        <end position="290"/>
    </location>
</feature>
<organism evidence="16 17">
    <name type="scientific">Zizania palustris</name>
    <name type="common">Northern wild rice</name>
    <dbReference type="NCBI Taxonomy" id="103762"/>
    <lineage>
        <taxon>Eukaryota</taxon>
        <taxon>Viridiplantae</taxon>
        <taxon>Streptophyta</taxon>
        <taxon>Embryophyta</taxon>
        <taxon>Tracheophyta</taxon>
        <taxon>Spermatophyta</taxon>
        <taxon>Magnoliopsida</taxon>
        <taxon>Liliopsida</taxon>
        <taxon>Poales</taxon>
        <taxon>Poaceae</taxon>
        <taxon>BOP clade</taxon>
        <taxon>Oryzoideae</taxon>
        <taxon>Oryzeae</taxon>
        <taxon>Zizaniinae</taxon>
        <taxon>Zizania</taxon>
    </lineage>
</organism>
<keyword evidence="11" id="KW-0325">Glycoprotein</keyword>
<dbReference type="FunFam" id="1.10.510.10:FF:000590">
    <property type="entry name" value="PR5-like receptor kinase"/>
    <property type="match status" value="1"/>
</dbReference>